<gene>
    <name evidence="2" type="ORF">CPLU01_12569</name>
</gene>
<keyword evidence="3" id="KW-1185">Reference proteome</keyword>
<feature type="compositionally biased region" description="Acidic residues" evidence="1">
    <location>
        <begin position="122"/>
        <end position="131"/>
    </location>
</feature>
<proteinExistence type="predicted"/>
<dbReference type="Proteomes" id="UP000654918">
    <property type="component" value="Unassembled WGS sequence"/>
</dbReference>
<sequence length="143" mass="15160">MPPKKTTEAATGSDEIAYTASDIKLMAAIIETIPRPVLDYEALAEKLGSSSVHGARMRISTAVGKYPTWFGGNADAGGKPKAKRTPKKAPSDDDEAIEQDTTSKKKARTAKPKTKPKAASQQEDDQAEDAGVESAKQNSDGQI</sequence>
<name>A0A8H6JXA1_9PEZI</name>
<accession>A0A8H6JXA1</accession>
<organism evidence="2 3">
    <name type="scientific">Colletotrichum plurivorum</name>
    <dbReference type="NCBI Taxonomy" id="2175906"/>
    <lineage>
        <taxon>Eukaryota</taxon>
        <taxon>Fungi</taxon>
        <taxon>Dikarya</taxon>
        <taxon>Ascomycota</taxon>
        <taxon>Pezizomycotina</taxon>
        <taxon>Sordariomycetes</taxon>
        <taxon>Hypocreomycetidae</taxon>
        <taxon>Glomerellales</taxon>
        <taxon>Glomerellaceae</taxon>
        <taxon>Colletotrichum</taxon>
        <taxon>Colletotrichum orchidearum species complex</taxon>
    </lineage>
</organism>
<evidence type="ECO:0000313" key="3">
    <source>
        <dbReference type="Proteomes" id="UP000654918"/>
    </source>
</evidence>
<comment type="caution">
    <text evidence="2">The sequence shown here is derived from an EMBL/GenBank/DDBJ whole genome shotgun (WGS) entry which is preliminary data.</text>
</comment>
<dbReference type="EMBL" id="WIGO01000263">
    <property type="protein sequence ID" value="KAF6821142.1"/>
    <property type="molecule type" value="Genomic_DNA"/>
</dbReference>
<evidence type="ECO:0000313" key="2">
    <source>
        <dbReference type="EMBL" id="KAF6821142.1"/>
    </source>
</evidence>
<evidence type="ECO:0000256" key="1">
    <source>
        <dbReference type="SAM" id="MobiDB-lite"/>
    </source>
</evidence>
<feature type="region of interest" description="Disordered" evidence="1">
    <location>
        <begin position="66"/>
        <end position="143"/>
    </location>
</feature>
<reference evidence="2" key="1">
    <citation type="journal article" date="2020" name="Phytopathology">
        <title>Genome Sequence Resources of Colletotrichum truncatum, C. plurivorum, C. musicola, and C. sojae: Four Species Pathogenic to Soybean (Glycine max).</title>
        <authorList>
            <person name="Rogerio F."/>
            <person name="Boufleur T.R."/>
            <person name="Ciampi-Guillardi M."/>
            <person name="Sukno S.A."/>
            <person name="Thon M.R."/>
            <person name="Massola Junior N.S."/>
            <person name="Baroncelli R."/>
        </authorList>
    </citation>
    <scope>NUCLEOTIDE SEQUENCE</scope>
    <source>
        <strain evidence="2">LFN00145</strain>
    </source>
</reference>
<protein>
    <submittedName>
        <fullName evidence="2">Uncharacterized protein</fullName>
    </submittedName>
</protein>
<feature type="compositionally biased region" description="Basic residues" evidence="1">
    <location>
        <begin position="104"/>
        <end position="116"/>
    </location>
</feature>
<dbReference type="AlphaFoldDB" id="A0A8H6JXA1"/>